<keyword evidence="3" id="KW-1133">Transmembrane helix</keyword>
<feature type="compositionally biased region" description="Low complexity" evidence="2">
    <location>
        <begin position="280"/>
        <end position="294"/>
    </location>
</feature>
<comment type="caution">
    <text evidence="4">The sequence shown here is derived from an EMBL/GenBank/DDBJ whole genome shotgun (WGS) entry which is preliminary data.</text>
</comment>
<keyword evidence="3" id="KW-0812">Transmembrane</keyword>
<organism evidence="4 5">
    <name type="scientific">Paludisphaera mucosa</name>
    <dbReference type="NCBI Taxonomy" id="3030827"/>
    <lineage>
        <taxon>Bacteria</taxon>
        <taxon>Pseudomonadati</taxon>
        <taxon>Planctomycetota</taxon>
        <taxon>Planctomycetia</taxon>
        <taxon>Isosphaerales</taxon>
        <taxon>Isosphaeraceae</taxon>
        <taxon>Paludisphaera</taxon>
    </lineage>
</organism>
<feature type="region of interest" description="Disordered" evidence="2">
    <location>
        <begin position="280"/>
        <end position="323"/>
    </location>
</feature>
<name>A0ABT6FDY0_9BACT</name>
<gene>
    <name evidence="4" type="ORF">PZE19_18480</name>
</gene>
<dbReference type="PANTHER" id="PTHR48125">
    <property type="entry name" value="LP07818P1"/>
    <property type="match status" value="1"/>
</dbReference>
<accession>A0ABT6FDY0</accession>
<evidence type="ECO:0000313" key="4">
    <source>
        <dbReference type="EMBL" id="MDG3005778.1"/>
    </source>
</evidence>
<keyword evidence="3" id="KW-0472">Membrane</keyword>
<protein>
    <submittedName>
        <fullName evidence="4">Uncharacterized protein</fullName>
    </submittedName>
</protein>
<proteinExistence type="predicted"/>
<sequence length="1295" mass="139732">MATATGHGLKLSKPRQSLAILEAAVLTAALVLLAWLALWLIHRHAQGLRVEAGYFRPARLTSAEVPFLAADARAVVGGGGPEVAGAASPESLLDATRAACSRPGGPVLIYVSAPMLDAIGGTRFGGAGFEPRSLRDLIEGVVRSAKCDVVLALDLAQVDSDRDLGVFGNVPYQGLAAIVEGIKPGDHAVFVLTSAAPAQKSWGSDALGRSVFAHFLREGLAGDARGWDATEIPGRVTVEGLHRYVHHHVARWAREYRDSVQTPMLLRIGESRRPVALAFATKPPAPPAKDQATPRPAPGPSKESAPTENKDAAAAKPEPPAVEPRVALMKEVVDEWRKHDALVAQVPRPYRSHPAAIRSYQAALLRAERRLRSAWSDPASLDAAREELRAATQRREDVVAALKRTDEAAKGILFRPVAGDEVGKRALTEALTFLTGSGPADPTLRATSPPAAAPPPAETKDRPEAAAKPAAPGRPEPPRVLADALPSGFPDRYLELQLPAWGLRYIQEFKVPDYFKDDRRSAILHRLVEVRARAEEALAVDRRGLGWILPEIAKGDDERRRLQDQIFAPDQTTGEAGKVMLEAIPTFARAHYDPAIRTIRAFHEVRTTWERIAAELPDIAEWAVRARARRPDARSLDEHPLPPEVILALEHAETLVRALDQPVPTEGDFGQAMQARVESLHEATNQAEAALESLEKQLLAAARADARDWVAMDAALGTPWIPAESRRPLLEAVVRHAEPVRIDPDHATLDLAATRPADPGFWALAGGLAALDERLRAIAGGASAADADGTFVDQAWAAAKDAPGSPEVVDAAAAAFRRYEEAANRFRVTATLRRSARFGGETRTPEDLRALLQVDDRAVRLLGRAEAQADAAREDGLVEAWDRLTRLRTLAFQAERLHLDYVANAPAPVQEVIARARVLDVQEPRDPFAAGDSLALKTEPPAGAPLKIGGDGKAEIRLGLARPGDDDDVDRIPPGRAFVGLAAPPNGLSVGAAPAASPPGALRDVSLAAAGKLETFAIRQLDPASNAETYELRAMAFYRGRVDPRASAPIEVVPQAYAEPVTLQVAFDPEALKATYGEKLAALVEDQFKVHPGSGYMHRGKSATYRLNFKNVTFRDLTLYYKRTLVAPGGGEPEIPIDEAEKSLPLPAGAVGSVVGEVTSAQVPMDKPRDLRVAWRIGEKKDSARTLSVHFRQIDVKSYMTFLPSIGFDSSEGVYQECFIVKFVRSPDDPVREPIRGGEVSATIQGVKRSLGPKAAILPGQSFRMTHSRTPGATTFTWSAEIENDQIKPEEFRGP</sequence>
<dbReference type="EMBL" id="JARRAG010000002">
    <property type="protein sequence ID" value="MDG3005778.1"/>
    <property type="molecule type" value="Genomic_DNA"/>
</dbReference>
<feature type="coiled-coil region" evidence="1">
    <location>
        <begin position="677"/>
        <end position="704"/>
    </location>
</feature>
<keyword evidence="5" id="KW-1185">Reference proteome</keyword>
<feature type="region of interest" description="Disordered" evidence="2">
    <location>
        <begin position="436"/>
        <end position="481"/>
    </location>
</feature>
<evidence type="ECO:0000256" key="1">
    <source>
        <dbReference type="SAM" id="Coils"/>
    </source>
</evidence>
<feature type="transmembrane region" description="Helical" evidence="3">
    <location>
        <begin position="20"/>
        <end position="41"/>
    </location>
</feature>
<evidence type="ECO:0000256" key="3">
    <source>
        <dbReference type="SAM" id="Phobius"/>
    </source>
</evidence>
<evidence type="ECO:0000313" key="5">
    <source>
        <dbReference type="Proteomes" id="UP001216907"/>
    </source>
</evidence>
<keyword evidence="1" id="KW-0175">Coiled coil</keyword>
<dbReference type="PANTHER" id="PTHR48125:SF10">
    <property type="entry name" value="OS12G0136300 PROTEIN"/>
    <property type="match status" value="1"/>
</dbReference>
<dbReference type="RefSeq" id="WP_277862108.1">
    <property type="nucleotide sequence ID" value="NZ_JARRAG010000002.1"/>
</dbReference>
<evidence type="ECO:0000256" key="2">
    <source>
        <dbReference type="SAM" id="MobiDB-lite"/>
    </source>
</evidence>
<dbReference type="Proteomes" id="UP001216907">
    <property type="component" value="Unassembled WGS sequence"/>
</dbReference>
<reference evidence="4 5" key="1">
    <citation type="submission" date="2023-03" db="EMBL/GenBank/DDBJ databases">
        <title>Paludisphaera mucosa sp. nov. a novel planctomycete from northern fen.</title>
        <authorList>
            <person name="Ivanova A."/>
        </authorList>
    </citation>
    <scope>NUCLEOTIDE SEQUENCE [LARGE SCALE GENOMIC DNA]</scope>
    <source>
        <strain evidence="4 5">Pla2</strain>
    </source>
</reference>